<dbReference type="InterPro" id="IPR036390">
    <property type="entry name" value="WH_DNA-bd_sf"/>
</dbReference>
<dbReference type="GO" id="GO:0005198">
    <property type="term" value="F:structural molecule activity"/>
    <property type="evidence" value="ECO:0007669"/>
    <property type="project" value="TreeGrafter"/>
</dbReference>
<dbReference type="eggNOG" id="KOG2908">
    <property type="taxonomic scope" value="Eukaryota"/>
</dbReference>
<evidence type="ECO:0000256" key="2">
    <source>
        <dbReference type="ARBA" id="ARBA00022942"/>
    </source>
</evidence>
<dbReference type="STRING" id="461836.A0A0L0DM17"/>
<feature type="domain" description="PCI" evidence="3">
    <location>
        <begin position="245"/>
        <end position="417"/>
    </location>
</feature>
<protein>
    <submittedName>
        <fullName evidence="4">PCI domain-containing protein</fullName>
    </submittedName>
</protein>
<dbReference type="GeneID" id="25567117"/>
<evidence type="ECO:0000313" key="4">
    <source>
        <dbReference type="EMBL" id="KNC52438.1"/>
    </source>
</evidence>
<dbReference type="GO" id="GO:0005634">
    <property type="term" value="C:nucleus"/>
    <property type="evidence" value="ECO:0007669"/>
    <property type="project" value="TreeGrafter"/>
</dbReference>
<dbReference type="PANTHER" id="PTHR10539">
    <property type="entry name" value="26S PROTEASOME NON-ATPASE REGULATORY SUBUNIT 13"/>
    <property type="match status" value="1"/>
</dbReference>
<gene>
    <name evidence="4" type="ORF">AMSG_08417</name>
</gene>
<dbReference type="Proteomes" id="UP000054408">
    <property type="component" value="Unassembled WGS sequence"/>
</dbReference>
<dbReference type="GO" id="GO:0006511">
    <property type="term" value="P:ubiquitin-dependent protein catabolic process"/>
    <property type="evidence" value="ECO:0007669"/>
    <property type="project" value="TreeGrafter"/>
</dbReference>
<comment type="similarity">
    <text evidence="1">Belongs to the proteasome subunit S11 family.</text>
</comment>
<dbReference type="RefSeq" id="XP_013755479.1">
    <property type="nucleotide sequence ID" value="XM_013900025.1"/>
</dbReference>
<dbReference type="Pfam" id="PF22037">
    <property type="entry name" value="PSD13_N"/>
    <property type="match status" value="2"/>
</dbReference>
<reference evidence="4 5" key="1">
    <citation type="submission" date="2010-05" db="EMBL/GenBank/DDBJ databases">
        <title>The Genome Sequence of Thecamonas trahens ATCC 50062.</title>
        <authorList>
            <consortium name="The Broad Institute Genome Sequencing Platform"/>
            <person name="Russ C."/>
            <person name="Cuomo C."/>
            <person name="Shea T."/>
            <person name="Young S.K."/>
            <person name="Zeng Q."/>
            <person name="Koehrsen M."/>
            <person name="Haas B."/>
            <person name="Borodovsky M."/>
            <person name="Guigo R."/>
            <person name="Alvarado L."/>
            <person name="Berlin A."/>
            <person name="Bochicchio J."/>
            <person name="Borenstein D."/>
            <person name="Chapman S."/>
            <person name="Chen Z."/>
            <person name="Freedman E."/>
            <person name="Gellesch M."/>
            <person name="Goldberg J."/>
            <person name="Griggs A."/>
            <person name="Gujja S."/>
            <person name="Heilman E."/>
            <person name="Heiman D."/>
            <person name="Hepburn T."/>
            <person name="Howarth C."/>
            <person name="Jen D."/>
            <person name="Larson L."/>
            <person name="Mehta T."/>
            <person name="Park D."/>
            <person name="Pearson M."/>
            <person name="Roberts A."/>
            <person name="Saif S."/>
            <person name="Shenoy N."/>
            <person name="Sisk P."/>
            <person name="Stolte C."/>
            <person name="Sykes S."/>
            <person name="Thomson T."/>
            <person name="Walk T."/>
            <person name="White J."/>
            <person name="Yandava C."/>
            <person name="Burger G."/>
            <person name="Gray M.W."/>
            <person name="Holland P.W.H."/>
            <person name="King N."/>
            <person name="Lang F.B.F."/>
            <person name="Roger A.J."/>
            <person name="Ruiz-Trillo I."/>
            <person name="Lander E."/>
            <person name="Nusbaum C."/>
        </authorList>
    </citation>
    <scope>NUCLEOTIDE SEQUENCE [LARGE SCALE GENOMIC DNA]</scope>
    <source>
        <strain evidence="4 5">ATCC 50062</strain>
    </source>
</reference>
<dbReference type="EMBL" id="GL349472">
    <property type="protein sequence ID" value="KNC52438.1"/>
    <property type="molecule type" value="Genomic_DNA"/>
</dbReference>
<organism evidence="4 5">
    <name type="scientific">Thecamonas trahens ATCC 50062</name>
    <dbReference type="NCBI Taxonomy" id="461836"/>
    <lineage>
        <taxon>Eukaryota</taxon>
        <taxon>Apusozoa</taxon>
        <taxon>Apusomonadida</taxon>
        <taxon>Apusomonadidae</taxon>
        <taxon>Thecamonas</taxon>
    </lineage>
</organism>
<sequence length="455" mass="49360">MSSIVQRTATLFPEQEPLLSEIASLREARLYHQLTEALETLLSTTAVGTSSHLVAFFDEFIAPLLKYINAKSFVKFAVLASRQKETPEESMAFLLEMCESVREAVLAAKAATSRSGVADMDVEDNAAEANGANSKGGIETVDIGSGAAGDEAISAADLLPSPEDDAELLKASKKKTLVGPVTDYVHVYLLTELARVKLKSSVSEAKALLEEVGEVLDAVVEMDPLLHGFYYHIKSEYHRMMGPADVFFRYTMLYLAVTPLDDISLDVQRVLAFDLGLSALISEKIYNFGELLQHEILSSLEGTPHAWMAAMLAAFNAGDIAAYETLAAKHAIRMNAQPVLVVNKALLSEKLAICALVQILFETPSDARVLSFDEIAAATRLDEDRVERVLMKALSVGLIKGRIDGIDRTVSVSWVAPRVLDRAALGTMANSLTAWAAKVDSALDLIERDAGELLQ</sequence>
<dbReference type="OrthoDB" id="1093at2759"/>
<accession>A0A0L0DM17</accession>
<dbReference type="AlphaFoldDB" id="A0A0L0DM17"/>
<proteinExistence type="inferred from homology"/>
<dbReference type="InterPro" id="IPR000717">
    <property type="entry name" value="PCI_dom"/>
</dbReference>
<keyword evidence="2" id="KW-0647">Proteasome</keyword>
<dbReference type="GO" id="GO:0008541">
    <property type="term" value="C:proteasome regulatory particle, lid subcomplex"/>
    <property type="evidence" value="ECO:0007669"/>
    <property type="project" value="TreeGrafter"/>
</dbReference>
<dbReference type="InterPro" id="IPR054179">
    <property type="entry name" value="PSD13_N"/>
</dbReference>
<name>A0A0L0DM17_THETB</name>
<dbReference type="SMART" id="SM00088">
    <property type="entry name" value="PINT"/>
    <property type="match status" value="1"/>
</dbReference>
<evidence type="ECO:0000259" key="3">
    <source>
        <dbReference type="PROSITE" id="PS50250"/>
    </source>
</evidence>
<dbReference type="GO" id="GO:0005829">
    <property type="term" value="C:cytosol"/>
    <property type="evidence" value="ECO:0007669"/>
    <property type="project" value="TreeGrafter"/>
</dbReference>
<evidence type="ECO:0000256" key="1">
    <source>
        <dbReference type="ARBA" id="ARBA00006207"/>
    </source>
</evidence>
<dbReference type="PANTHER" id="PTHR10539:SF0">
    <property type="entry name" value="26S PROTEASOME NON-ATPASE REGULATORY SUBUNIT 13"/>
    <property type="match status" value="1"/>
</dbReference>
<dbReference type="SUPFAM" id="SSF46785">
    <property type="entry name" value="Winged helix' DNA-binding domain"/>
    <property type="match status" value="1"/>
</dbReference>
<dbReference type="Pfam" id="PF01399">
    <property type="entry name" value="PCI"/>
    <property type="match status" value="1"/>
</dbReference>
<dbReference type="PROSITE" id="PS50250">
    <property type="entry name" value="PCI"/>
    <property type="match status" value="1"/>
</dbReference>
<dbReference type="OMA" id="KMQIATF"/>
<keyword evidence="5" id="KW-1185">Reference proteome</keyword>
<evidence type="ECO:0000313" key="5">
    <source>
        <dbReference type="Proteomes" id="UP000054408"/>
    </source>
</evidence>
<dbReference type="InterPro" id="IPR035298">
    <property type="entry name" value="PSMD13"/>
</dbReference>